<dbReference type="EMBL" id="CP108110">
    <property type="protein sequence ID" value="WUQ84186.1"/>
    <property type="molecule type" value="Genomic_DNA"/>
</dbReference>
<accession>A0ABZ1TZV2</accession>
<dbReference type="Gene3D" id="2.70.40.10">
    <property type="match status" value="1"/>
</dbReference>
<sequence length="175" mass="19209">MTILTGPEIVRRVREGLITIEPFNPGHVNPNSYNYLLGPTLRVHRTHAIDAHTDHPLDEVTIPDGGMVLEPGRVYLGTTVETVGSGNVVPHLIGRSSMGRLGVFVEFSAEMGNLGAVHRWTLEIEAVQRTRVYAGDRVGQIFFCEAQGEVREYDGHFGRINDATAPLPELLAASR</sequence>
<dbReference type="InterPro" id="IPR036157">
    <property type="entry name" value="dUTPase-like_sf"/>
</dbReference>
<gene>
    <name evidence="2" type="ORF">OHA16_15200</name>
</gene>
<reference evidence="2" key="1">
    <citation type="submission" date="2022-10" db="EMBL/GenBank/DDBJ databases">
        <title>The complete genomes of actinobacterial strains from the NBC collection.</title>
        <authorList>
            <person name="Joergensen T.S."/>
            <person name="Alvarez Arevalo M."/>
            <person name="Sterndorff E.B."/>
            <person name="Faurdal D."/>
            <person name="Vuksanovic O."/>
            <person name="Mourched A.-S."/>
            <person name="Charusanti P."/>
            <person name="Shaw S."/>
            <person name="Blin K."/>
            <person name="Weber T."/>
        </authorList>
    </citation>
    <scope>NUCLEOTIDE SEQUENCE</scope>
    <source>
        <strain evidence="2">NBC_00222</strain>
    </source>
</reference>
<dbReference type="PANTHER" id="PTHR42680:SF3">
    <property type="entry name" value="DCTP DEAMINASE"/>
    <property type="match status" value="1"/>
</dbReference>
<keyword evidence="1" id="KW-0546">Nucleotide metabolism</keyword>
<dbReference type="SUPFAM" id="SSF51283">
    <property type="entry name" value="dUTPase-like"/>
    <property type="match status" value="1"/>
</dbReference>
<keyword evidence="3" id="KW-1185">Reference proteome</keyword>
<dbReference type="Proteomes" id="UP001432222">
    <property type="component" value="Chromosome"/>
</dbReference>
<evidence type="ECO:0000313" key="3">
    <source>
        <dbReference type="Proteomes" id="UP001432222"/>
    </source>
</evidence>
<protein>
    <submittedName>
        <fullName evidence="2">Deoxycytidine deaminase</fullName>
    </submittedName>
</protein>
<organism evidence="2 3">
    <name type="scientific">Kitasatospora purpeofusca</name>
    <dbReference type="NCBI Taxonomy" id="67352"/>
    <lineage>
        <taxon>Bacteria</taxon>
        <taxon>Bacillati</taxon>
        <taxon>Actinomycetota</taxon>
        <taxon>Actinomycetes</taxon>
        <taxon>Kitasatosporales</taxon>
        <taxon>Streptomycetaceae</taxon>
        <taxon>Kitasatospora</taxon>
    </lineage>
</organism>
<evidence type="ECO:0000313" key="2">
    <source>
        <dbReference type="EMBL" id="WUQ84186.1"/>
    </source>
</evidence>
<name>A0ABZ1TZV2_9ACTN</name>
<dbReference type="InterPro" id="IPR011962">
    <property type="entry name" value="dCTP_deaminase"/>
</dbReference>
<proteinExistence type="predicted"/>
<dbReference type="RefSeq" id="WP_328955075.1">
    <property type="nucleotide sequence ID" value="NZ_CP108110.1"/>
</dbReference>
<dbReference type="Pfam" id="PF22769">
    <property type="entry name" value="DCD"/>
    <property type="match status" value="1"/>
</dbReference>
<dbReference type="PANTHER" id="PTHR42680">
    <property type="entry name" value="DCTP DEAMINASE"/>
    <property type="match status" value="1"/>
</dbReference>
<evidence type="ECO:0000256" key="1">
    <source>
        <dbReference type="ARBA" id="ARBA00023080"/>
    </source>
</evidence>